<keyword evidence="5" id="KW-1185">Reference proteome</keyword>
<feature type="domain" description="Peptidase M20 dimerisation" evidence="3">
    <location>
        <begin position="220"/>
        <end position="318"/>
    </location>
</feature>
<dbReference type="Pfam" id="PF01546">
    <property type="entry name" value="Peptidase_M20"/>
    <property type="match status" value="1"/>
</dbReference>
<protein>
    <submittedName>
        <fullName evidence="4">Zn-dependent hydrolase</fullName>
    </submittedName>
</protein>
<accession>A0ABX8STH0</accession>
<dbReference type="PIRSF" id="PIRSF001235">
    <property type="entry name" value="Amidase_carbamoylase"/>
    <property type="match status" value="1"/>
</dbReference>
<evidence type="ECO:0000259" key="3">
    <source>
        <dbReference type="Pfam" id="PF07687"/>
    </source>
</evidence>
<evidence type="ECO:0000313" key="5">
    <source>
        <dbReference type="Proteomes" id="UP000826050"/>
    </source>
</evidence>
<dbReference type="NCBIfam" id="TIGR01879">
    <property type="entry name" value="hydantase"/>
    <property type="match status" value="1"/>
</dbReference>
<evidence type="ECO:0000256" key="1">
    <source>
        <dbReference type="ARBA" id="ARBA00006153"/>
    </source>
</evidence>
<dbReference type="Gene3D" id="3.30.70.360">
    <property type="match status" value="1"/>
</dbReference>
<dbReference type="InterPro" id="IPR036264">
    <property type="entry name" value="Bact_exopeptidase_dim_dom"/>
</dbReference>
<evidence type="ECO:0000313" key="4">
    <source>
        <dbReference type="EMBL" id="QXX79323.1"/>
    </source>
</evidence>
<reference evidence="4 5" key="1">
    <citation type="submission" date="2020-02" db="EMBL/GenBank/DDBJ databases">
        <title>Partial ammonium oxidation to N2 by heterotrophic bacteria.</title>
        <authorList>
            <person name="Wu M."/>
        </authorList>
    </citation>
    <scope>NUCLEOTIDE SEQUENCE [LARGE SCALE GENOMIC DNA]</scope>
    <source>
        <strain evidence="4 5">HO-1</strain>
    </source>
</reference>
<dbReference type="InterPro" id="IPR011650">
    <property type="entry name" value="Peptidase_M20_dimer"/>
</dbReference>
<dbReference type="SUPFAM" id="SSF55031">
    <property type="entry name" value="Bacterial exopeptidase dimerisation domain"/>
    <property type="match status" value="1"/>
</dbReference>
<gene>
    <name evidence="4" type="ORF">FE795_10020</name>
</gene>
<dbReference type="Pfam" id="PF07687">
    <property type="entry name" value="M20_dimer"/>
    <property type="match status" value="1"/>
</dbReference>
<keyword evidence="2 4" id="KW-0378">Hydrolase</keyword>
<name>A0ABX8STH0_9BURK</name>
<dbReference type="PANTHER" id="PTHR32494:SF5">
    <property type="entry name" value="ALLANTOATE AMIDOHYDROLASE"/>
    <property type="match status" value="1"/>
</dbReference>
<dbReference type="PANTHER" id="PTHR32494">
    <property type="entry name" value="ALLANTOATE DEIMINASE-RELATED"/>
    <property type="match status" value="1"/>
</dbReference>
<dbReference type="Gene3D" id="3.40.630.10">
    <property type="entry name" value="Zn peptidases"/>
    <property type="match status" value="1"/>
</dbReference>
<dbReference type="InterPro" id="IPR010158">
    <property type="entry name" value="Amidase_Cbmase"/>
</dbReference>
<dbReference type="GO" id="GO:0016787">
    <property type="term" value="F:hydrolase activity"/>
    <property type="evidence" value="ECO:0007669"/>
    <property type="project" value="UniProtKB-KW"/>
</dbReference>
<dbReference type="CDD" id="cd03884">
    <property type="entry name" value="M20_bAS"/>
    <property type="match status" value="1"/>
</dbReference>
<dbReference type="NCBIfam" id="NF006769">
    <property type="entry name" value="PRK09290.1-3"/>
    <property type="match status" value="1"/>
</dbReference>
<dbReference type="Proteomes" id="UP000826050">
    <property type="component" value="Chromosome"/>
</dbReference>
<dbReference type="RefSeq" id="WP_165477514.1">
    <property type="nucleotide sequence ID" value="NZ_CP049362.1"/>
</dbReference>
<organism evidence="4 5">
    <name type="scientific">Alcaligenes ammonioxydans</name>
    <dbReference type="NCBI Taxonomy" id="2582914"/>
    <lineage>
        <taxon>Bacteria</taxon>
        <taxon>Pseudomonadati</taxon>
        <taxon>Pseudomonadota</taxon>
        <taxon>Betaproteobacteria</taxon>
        <taxon>Burkholderiales</taxon>
        <taxon>Alcaligenaceae</taxon>
        <taxon>Alcaligenes</taxon>
    </lineage>
</organism>
<dbReference type="NCBIfam" id="NF006771">
    <property type="entry name" value="PRK09290.1-5"/>
    <property type="match status" value="1"/>
</dbReference>
<dbReference type="EMBL" id="CP049362">
    <property type="protein sequence ID" value="QXX79323.1"/>
    <property type="molecule type" value="Genomic_DNA"/>
</dbReference>
<comment type="similarity">
    <text evidence="1">Belongs to the peptidase M20 family.</text>
</comment>
<dbReference type="SUPFAM" id="SSF53187">
    <property type="entry name" value="Zn-dependent exopeptidases"/>
    <property type="match status" value="1"/>
</dbReference>
<proteinExistence type="inferred from homology"/>
<dbReference type="InterPro" id="IPR002933">
    <property type="entry name" value="Peptidase_M20"/>
</dbReference>
<sequence length="418" mass="45101">MSTALSANTETVRINIDRLWDSLEKMAETGPGIAGGCNRQALTDEDDKGRKLFVEWCQQAGLSVTVDQMGTLFASRPGSDPQAAGIYIGSHLDTQPTGGKYDGVLGVLSGLEVVRTLNDHGIRTQRPIVISNWTNEEGSRFAPSMLASAVFAGVYSLEYAHGLKDQAGITLGQELTRLGWLGSEPVGKRTMHAYLEYHIEQGPILEAQHKTVGVVTHCQGQSWLEVTLTGRSAHTGSTPMTMRANAGLAMARIIDAVDHIAMAHQPNAAGSVGQIKVYPNSRNVLPAKVIFTIDIRAADKHKFDRICTLVRDKIREISHAHGVAFSIEKIGHYDPVEFDADMTGIIRQAAEDMNYPHMDITSGAGHDATWIARVAPTAMIFCPCVGGVSHNESEAISPEWAQAGANVLLQTALQLANT</sequence>
<evidence type="ECO:0000256" key="2">
    <source>
        <dbReference type="ARBA" id="ARBA00022801"/>
    </source>
</evidence>